<dbReference type="Pfam" id="PF13416">
    <property type="entry name" value="SBP_bac_8"/>
    <property type="match status" value="1"/>
</dbReference>
<feature type="chain" id="PRO_5039278103" evidence="1">
    <location>
        <begin position="27"/>
        <end position="554"/>
    </location>
</feature>
<organism evidence="2 3">
    <name type="scientific">Paenibacillus rhizosphaerae</name>
    <dbReference type="NCBI Taxonomy" id="297318"/>
    <lineage>
        <taxon>Bacteria</taxon>
        <taxon>Bacillati</taxon>
        <taxon>Bacillota</taxon>
        <taxon>Bacilli</taxon>
        <taxon>Bacillales</taxon>
        <taxon>Paenibacillaceae</taxon>
        <taxon>Paenibacillus</taxon>
    </lineage>
</organism>
<gene>
    <name evidence="2" type="ORF">BK138_04135</name>
</gene>
<proteinExistence type="predicted"/>
<feature type="signal peptide" evidence="1">
    <location>
        <begin position="1"/>
        <end position="26"/>
    </location>
</feature>
<dbReference type="PANTHER" id="PTHR43649">
    <property type="entry name" value="ARABINOSE-BINDING PROTEIN-RELATED"/>
    <property type="match status" value="1"/>
</dbReference>
<dbReference type="InterPro" id="IPR050490">
    <property type="entry name" value="Bact_solute-bd_prot1"/>
</dbReference>
<reference evidence="2 3" key="1">
    <citation type="submission" date="2016-11" db="EMBL/GenBank/DDBJ databases">
        <title>Paenibacillus species isolates.</title>
        <authorList>
            <person name="Beno S.M."/>
        </authorList>
    </citation>
    <scope>NUCLEOTIDE SEQUENCE [LARGE SCALE GENOMIC DNA]</scope>
    <source>
        <strain evidence="2 3">FSL R5-0378</strain>
    </source>
</reference>
<dbReference type="Gene3D" id="3.40.190.10">
    <property type="entry name" value="Periplasmic binding protein-like II"/>
    <property type="match status" value="2"/>
</dbReference>
<name>A0A1R1F4L4_9BACL</name>
<evidence type="ECO:0000313" key="2">
    <source>
        <dbReference type="EMBL" id="OMF59049.1"/>
    </source>
</evidence>
<comment type="caution">
    <text evidence="2">The sequence shown here is derived from an EMBL/GenBank/DDBJ whole genome shotgun (WGS) entry which is preliminary data.</text>
</comment>
<keyword evidence="1" id="KW-0732">Signal</keyword>
<dbReference type="Proteomes" id="UP000187172">
    <property type="component" value="Unassembled WGS sequence"/>
</dbReference>
<sequence>MKKRVYRGWFSLIALVLVLAGCSGGASPNDSGADGGSASTGGETGTVPISVFVNTDGNIDYKTNLFTKVLEKKANVKLQFTEVPYDGAAEKRQISLASGDYPDLYMLIPWVDKFSQSDLVKFGQQGVILPLNDLIDQYAPNIKKALDDHPDYKSMSIAPDGNIYGLTMLNECFHCSYPNKMWVNTSWLKKLNLEVPKTTEDFKKVLEAFKTKDPNGNGKADEVPLSGSIENFGVHILPFLMNGFIYDDDKYYLTVNGDKVDIAANKPEWKEGLAYARSLYAEGLIDPGAFTQNADAFKLIGNNTATELLGAGASMHPAIFTDTGEGNKYSSHYDAIPPLQGPHAAYATFNYPVDPGATFVLTNKASKEVQIAAIKMLDYIYTEEGQLLGNYGEEGKDWVKPKDGDVPLNEKAKPIFKTLEQPAGSEPRNSAWGATAQYNHTREFRDGWIQETDIYKNSGYERRLQEATYLYENKQPKEVYPNWSVWIDPAAADEQSMLQQNIKDYVDQNALQFVTGAKNLDKDWDAYVKGLDALNLKRYLEIMQQAYDTTKKAE</sequence>
<dbReference type="AlphaFoldDB" id="A0A1R1F4L4"/>
<dbReference type="STRING" id="297318.BK138_04135"/>
<dbReference type="CDD" id="cd13581">
    <property type="entry name" value="PBP2_AlgQ_like_2"/>
    <property type="match status" value="1"/>
</dbReference>
<dbReference type="EMBL" id="MRTP01000001">
    <property type="protein sequence ID" value="OMF59049.1"/>
    <property type="molecule type" value="Genomic_DNA"/>
</dbReference>
<accession>A0A1R1F4L4</accession>
<dbReference type="PROSITE" id="PS51257">
    <property type="entry name" value="PROKAR_LIPOPROTEIN"/>
    <property type="match status" value="1"/>
</dbReference>
<evidence type="ECO:0000313" key="3">
    <source>
        <dbReference type="Proteomes" id="UP000187172"/>
    </source>
</evidence>
<evidence type="ECO:0000256" key="1">
    <source>
        <dbReference type="SAM" id="SignalP"/>
    </source>
</evidence>
<protein>
    <submittedName>
        <fullName evidence="2">ABC transporter substrate-binding protein</fullName>
    </submittedName>
</protein>
<dbReference type="SUPFAM" id="SSF53850">
    <property type="entry name" value="Periplasmic binding protein-like II"/>
    <property type="match status" value="1"/>
</dbReference>
<keyword evidence="3" id="KW-1185">Reference proteome</keyword>
<dbReference type="PANTHER" id="PTHR43649:SF12">
    <property type="entry name" value="DIACETYLCHITOBIOSE BINDING PROTEIN DASA"/>
    <property type="match status" value="1"/>
</dbReference>
<dbReference type="InterPro" id="IPR006059">
    <property type="entry name" value="SBP"/>
</dbReference>
<dbReference type="RefSeq" id="WP_076169334.1">
    <property type="nucleotide sequence ID" value="NZ_MRTP01000001.1"/>
</dbReference>